<organism evidence="2">
    <name type="scientific">marine sediment metagenome</name>
    <dbReference type="NCBI Taxonomy" id="412755"/>
    <lineage>
        <taxon>unclassified sequences</taxon>
        <taxon>metagenomes</taxon>
        <taxon>ecological metagenomes</taxon>
    </lineage>
</organism>
<evidence type="ECO:0000256" key="1">
    <source>
        <dbReference type="SAM" id="Phobius"/>
    </source>
</evidence>
<dbReference type="EMBL" id="BARU01012137">
    <property type="protein sequence ID" value="GAH37498.1"/>
    <property type="molecule type" value="Genomic_DNA"/>
</dbReference>
<dbReference type="AlphaFoldDB" id="X1GWY7"/>
<keyword evidence="1" id="KW-1133">Transmembrane helix</keyword>
<protein>
    <recommendedName>
        <fullName evidence="3">Holin</fullName>
    </recommendedName>
</protein>
<keyword evidence="1" id="KW-0472">Membrane</keyword>
<evidence type="ECO:0000313" key="2">
    <source>
        <dbReference type="EMBL" id="GAH37498.1"/>
    </source>
</evidence>
<evidence type="ECO:0008006" key="3">
    <source>
        <dbReference type="Google" id="ProtNLM"/>
    </source>
</evidence>
<feature type="transmembrane region" description="Helical" evidence="1">
    <location>
        <begin position="68"/>
        <end position="88"/>
    </location>
</feature>
<accession>X1GWY7</accession>
<keyword evidence="1" id="KW-0812">Transmembrane</keyword>
<feature type="transmembrane region" description="Helical" evidence="1">
    <location>
        <begin position="40"/>
        <end position="62"/>
    </location>
</feature>
<feature type="transmembrane region" description="Helical" evidence="1">
    <location>
        <begin position="6"/>
        <end position="28"/>
    </location>
</feature>
<sequence length="94" mass="10058">MPNFPELFLMGFAAFLAVPAIKAIVNLIKKIVEKYNKDLGAWYALIAVALGIGTQLWIIWTFEIMSKLVVSSAIGVGILVGLAAAGLYDTSTGK</sequence>
<reference evidence="2" key="1">
    <citation type="journal article" date="2014" name="Front. Microbiol.">
        <title>High frequency of phylogenetically diverse reductive dehalogenase-homologous genes in deep subseafloor sedimentary metagenomes.</title>
        <authorList>
            <person name="Kawai M."/>
            <person name="Futagami T."/>
            <person name="Toyoda A."/>
            <person name="Takaki Y."/>
            <person name="Nishi S."/>
            <person name="Hori S."/>
            <person name="Arai W."/>
            <person name="Tsubouchi T."/>
            <person name="Morono Y."/>
            <person name="Uchiyama I."/>
            <person name="Ito T."/>
            <person name="Fujiyama A."/>
            <person name="Inagaki F."/>
            <person name="Takami H."/>
        </authorList>
    </citation>
    <scope>NUCLEOTIDE SEQUENCE</scope>
    <source>
        <strain evidence="2">Expedition CK06-06</strain>
    </source>
</reference>
<name>X1GWY7_9ZZZZ</name>
<proteinExistence type="predicted"/>
<gene>
    <name evidence="2" type="ORF">S03H2_22517</name>
</gene>
<comment type="caution">
    <text evidence="2">The sequence shown here is derived from an EMBL/GenBank/DDBJ whole genome shotgun (WGS) entry which is preliminary data.</text>
</comment>